<protein>
    <recommendedName>
        <fullName evidence="2">DUF218 domain-containing protein</fullName>
    </recommendedName>
</protein>
<keyword evidence="1" id="KW-1133">Transmembrane helix</keyword>
<dbReference type="AlphaFoldDB" id="A0A290QEG7"/>
<accession>A0A290QEG7</accession>
<evidence type="ECO:0000313" key="4">
    <source>
        <dbReference type="Proteomes" id="UP000217265"/>
    </source>
</evidence>
<dbReference type="EMBL" id="CP023344">
    <property type="protein sequence ID" value="ATC64656.1"/>
    <property type="molecule type" value="Genomic_DNA"/>
</dbReference>
<dbReference type="GO" id="GO:0000270">
    <property type="term" value="P:peptidoglycan metabolic process"/>
    <property type="evidence" value="ECO:0007669"/>
    <property type="project" value="TreeGrafter"/>
</dbReference>
<dbReference type="InterPro" id="IPR014729">
    <property type="entry name" value="Rossmann-like_a/b/a_fold"/>
</dbReference>
<dbReference type="OrthoDB" id="9809813at2"/>
<proteinExistence type="predicted"/>
<dbReference type="RefSeq" id="WP_096056287.1">
    <property type="nucleotide sequence ID" value="NZ_CP023344.1"/>
</dbReference>
<organism evidence="3 4">
    <name type="scientific">Nibricoccus aquaticus</name>
    <dbReference type="NCBI Taxonomy" id="2576891"/>
    <lineage>
        <taxon>Bacteria</taxon>
        <taxon>Pseudomonadati</taxon>
        <taxon>Verrucomicrobiota</taxon>
        <taxon>Opitutia</taxon>
        <taxon>Opitutales</taxon>
        <taxon>Opitutaceae</taxon>
        <taxon>Nibricoccus</taxon>
    </lineage>
</organism>
<sequence length="270" mass="29550">MFFWPKKILTLFFLPLHFALMAGTLGLIFLHLRRREKLARLLLTAAILALALFSNKGVSQLLLAPLESHYPAIPELNAASPSASESSALPPDLAACRYILVLGGGHARSPTLSRINQLSTASLSRLTEAIRILRHLPPDSRLVVSGHDGDENISHAQVIAEAAISLGVPADRIVRFDQTRDTHDEALALRALAGDAPSALVTSAWHMPRAMKLCQATGLRPIACPADFMLKPEPRTGWEFFNFEIGSLERSTKAIHEYLGLLWSTLRGQT</sequence>
<keyword evidence="4" id="KW-1185">Reference proteome</keyword>
<reference evidence="3 4" key="1">
    <citation type="submission" date="2017-09" db="EMBL/GenBank/DDBJ databases">
        <title>Complete genome sequence of Verrucomicrobial strain HZ-65, isolated from freshwater.</title>
        <authorList>
            <person name="Choi A."/>
        </authorList>
    </citation>
    <scope>NUCLEOTIDE SEQUENCE [LARGE SCALE GENOMIC DNA]</scope>
    <source>
        <strain evidence="3 4">HZ-65</strain>
    </source>
</reference>
<evidence type="ECO:0000256" key="1">
    <source>
        <dbReference type="SAM" id="Phobius"/>
    </source>
</evidence>
<dbReference type="InterPro" id="IPR051599">
    <property type="entry name" value="Cell_Envelope_Assoc"/>
</dbReference>
<feature type="transmembrane region" description="Helical" evidence="1">
    <location>
        <begin position="12"/>
        <end position="31"/>
    </location>
</feature>
<evidence type="ECO:0000313" key="3">
    <source>
        <dbReference type="EMBL" id="ATC64656.1"/>
    </source>
</evidence>
<evidence type="ECO:0000259" key="2">
    <source>
        <dbReference type="Pfam" id="PF02698"/>
    </source>
</evidence>
<dbReference type="PANTHER" id="PTHR30336">
    <property type="entry name" value="INNER MEMBRANE PROTEIN, PROBABLE PERMEASE"/>
    <property type="match status" value="1"/>
</dbReference>
<feature type="domain" description="DUF218" evidence="2">
    <location>
        <begin position="98"/>
        <end position="260"/>
    </location>
</feature>
<dbReference type="PANTHER" id="PTHR30336:SF4">
    <property type="entry name" value="ENVELOPE BIOGENESIS FACTOR ELYC"/>
    <property type="match status" value="1"/>
</dbReference>
<name>A0A290QEG7_9BACT</name>
<dbReference type="Proteomes" id="UP000217265">
    <property type="component" value="Chromosome"/>
</dbReference>
<dbReference type="Pfam" id="PF02698">
    <property type="entry name" value="DUF218"/>
    <property type="match status" value="1"/>
</dbReference>
<keyword evidence="1" id="KW-0472">Membrane</keyword>
<keyword evidence="1" id="KW-0812">Transmembrane</keyword>
<dbReference type="Gene3D" id="3.40.50.620">
    <property type="entry name" value="HUPs"/>
    <property type="match status" value="1"/>
</dbReference>
<gene>
    <name evidence="3" type="ORF">CMV30_12190</name>
</gene>
<dbReference type="GO" id="GO:0043164">
    <property type="term" value="P:Gram-negative-bacterium-type cell wall biogenesis"/>
    <property type="evidence" value="ECO:0007669"/>
    <property type="project" value="TreeGrafter"/>
</dbReference>
<dbReference type="InterPro" id="IPR003848">
    <property type="entry name" value="DUF218"/>
</dbReference>
<dbReference type="CDD" id="cd06259">
    <property type="entry name" value="YdcF-like"/>
    <property type="match status" value="1"/>
</dbReference>
<dbReference type="KEGG" id="vbh:CMV30_12190"/>
<dbReference type="GO" id="GO:0005886">
    <property type="term" value="C:plasma membrane"/>
    <property type="evidence" value="ECO:0007669"/>
    <property type="project" value="TreeGrafter"/>
</dbReference>
<feature type="transmembrane region" description="Helical" evidence="1">
    <location>
        <begin position="38"/>
        <end position="54"/>
    </location>
</feature>